<feature type="region of interest" description="Disordered" evidence="1">
    <location>
        <begin position="1"/>
        <end position="100"/>
    </location>
</feature>
<reference evidence="2 3" key="1">
    <citation type="journal article" date="2024" name="Science">
        <title>Giant polyketide synthase enzymes in the biosynthesis of giant marine polyether toxins.</title>
        <authorList>
            <person name="Fallon T.R."/>
            <person name="Shende V.V."/>
            <person name="Wierzbicki I.H."/>
            <person name="Pendleton A.L."/>
            <person name="Watervoot N.F."/>
            <person name="Auber R.P."/>
            <person name="Gonzalez D.J."/>
            <person name="Wisecaver J.H."/>
            <person name="Moore B.S."/>
        </authorList>
    </citation>
    <scope>NUCLEOTIDE SEQUENCE [LARGE SCALE GENOMIC DNA]</scope>
    <source>
        <strain evidence="2 3">12B1</strain>
    </source>
</reference>
<dbReference type="EMBL" id="JBGBPQ010000003">
    <property type="protein sequence ID" value="KAL1527231.1"/>
    <property type="molecule type" value="Genomic_DNA"/>
</dbReference>
<proteinExistence type="predicted"/>
<organism evidence="2 3">
    <name type="scientific">Prymnesium parvum</name>
    <name type="common">Toxic golden alga</name>
    <dbReference type="NCBI Taxonomy" id="97485"/>
    <lineage>
        <taxon>Eukaryota</taxon>
        <taxon>Haptista</taxon>
        <taxon>Haptophyta</taxon>
        <taxon>Prymnesiophyceae</taxon>
        <taxon>Prymnesiales</taxon>
        <taxon>Prymnesiaceae</taxon>
        <taxon>Prymnesium</taxon>
    </lineage>
</organism>
<gene>
    <name evidence="2" type="ORF">AB1Y20_015908</name>
</gene>
<evidence type="ECO:0000313" key="3">
    <source>
        <dbReference type="Proteomes" id="UP001515480"/>
    </source>
</evidence>
<evidence type="ECO:0000313" key="2">
    <source>
        <dbReference type="EMBL" id="KAL1527231.1"/>
    </source>
</evidence>
<dbReference type="AlphaFoldDB" id="A0AB34K2E1"/>
<name>A0AB34K2E1_PRYPA</name>
<feature type="compositionally biased region" description="Basic and acidic residues" evidence="1">
    <location>
        <begin position="63"/>
        <end position="73"/>
    </location>
</feature>
<evidence type="ECO:0000256" key="1">
    <source>
        <dbReference type="SAM" id="MobiDB-lite"/>
    </source>
</evidence>
<dbReference type="Proteomes" id="UP001515480">
    <property type="component" value="Unassembled WGS sequence"/>
</dbReference>
<feature type="compositionally biased region" description="Basic and acidic residues" evidence="1">
    <location>
        <begin position="1"/>
        <end position="17"/>
    </location>
</feature>
<keyword evidence="3" id="KW-1185">Reference proteome</keyword>
<accession>A0AB34K2E1</accession>
<comment type="caution">
    <text evidence="2">The sequence shown here is derived from an EMBL/GenBank/DDBJ whole genome shotgun (WGS) entry which is preliminary data.</text>
</comment>
<sequence length="100" mass="10828">MHRPAGDESVSRMRTRPDSTPMAVAWKAAGTARKERRRGRHPWIEEQRRPATTNQKGGPTAGRRPDSGQERHSAGPPAGGRPSARTSVLWGIKVGALGGR</sequence>
<protein>
    <submittedName>
        <fullName evidence="2">Uncharacterized protein</fullName>
    </submittedName>
</protein>